<evidence type="ECO:0000259" key="11">
    <source>
        <dbReference type="Pfam" id="PF10659"/>
    </source>
</evidence>
<keyword evidence="10" id="KW-0732">Signal</keyword>
<dbReference type="AlphaFoldDB" id="A0A1J0R5Q8"/>
<keyword evidence="6" id="KW-0325">Glycoprotein</keyword>
<evidence type="ECO:0000256" key="7">
    <source>
        <dbReference type="ARBA" id="ARBA00023288"/>
    </source>
</evidence>
<evidence type="ECO:0000256" key="1">
    <source>
        <dbReference type="ARBA" id="ARBA00002523"/>
    </source>
</evidence>
<feature type="compositionally biased region" description="Basic and acidic residues" evidence="9">
    <location>
        <begin position="447"/>
        <end position="456"/>
    </location>
</feature>
<keyword evidence="7" id="KW-0449">Lipoprotein</keyword>
<dbReference type="Gene3D" id="1.10.470.10">
    <property type="entry name" value="Variant Surface Glycoprotein, subunit A, domain 2"/>
    <property type="match status" value="1"/>
</dbReference>
<dbReference type="VEuPathDB" id="TriTrypDB:Tb10.v4.0263"/>
<keyword evidence="3" id="KW-1003">Cell membrane</keyword>
<dbReference type="EMBL" id="KX699183">
    <property type="protein sequence ID" value="APD73139.1"/>
    <property type="molecule type" value="Genomic_DNA"/>
</dbReference>
<comment type="subcellular location">
    <subcellularLocation>
        <location evidence="2">Cell membrane</location>
        <topology evidence="2">Lipid-anchor</topology>
        <topology evidence="2">GPI-anchor</topology>
    </subcellularLocation>
</comment>
<keyword evidence="4" id="KW-0336">GPI-anchor</keyword>
<dbReference type="Pfam" id="PF10659">
    <property type="entry name" value="Trypan_glycop_C"/>
    <property type="match status" value="1"/>
</dbReference>
<dbReference type="GO" id="GO:0005886">
    <property type="term" value="C:plasma membrane"/>
    <property type="evidence" value="ECO:0007669"/>
    <property type="project" value="UniProtKB-SubCell"/>
</dbReference>
<evidence type="ECO:0000256" key="4">
    <source>
        <dbReference type="ARBA" id="ARBA00022622"/>
    </source>
</evidence>
<evidence type="ECO:0000256" key="3">
    <source>
        <dbReference type="ARBA" id="ARBA00022475"/>
    </source>
</evidence>
<feature type="chain" id="PRO_5012972535" evidence="10">
    <location>
        <begin position="28"/>
        <end position="489"/>
    </location>
</feature>
<feature type="signal peptide" evidence="10">
    <location>
        <begin position="1"/>
        <end position="27"/>
    </location>
</feature>
<dbReference type="SUPFAM" id="SSF58087">
    <property type="entry name" value="Variant surface glycoprotein (N-terminal domain)"/>
    <property type="match status" value="1"/>
</dbReference>
<feature type="region of interest" description="Disordered" evidence="9">
    <location>
        <begin position="428"/>
        <end position="456"/>
    </location>
</feature>
<feature type="compositionally biased region" description="Basic and acidic residues" evidence="9">
    <location>
        <begin position="428"/>
        <end position="440"/>
    </location>
</feature>
<dbReference type="Gene3D" id="3.90.150.10">
    <property type="entry name" value="Variant Surface Glycoprotein, subunit A domain 1"/>
    <property type="match status" value="1"/>
</dbReference>
<dbReference type="InterPro" id="IPR019609">
    <property type="entry name" value="Variant_surf_glycoprt_trypan_C"/>
</dbReference>
<feature type="domain" description="Trypanosome variant surface glycoprotein C-terminal" evidence="11">
    <location>
        <begin position="406"/>
        <end position="487"/>
    </location>
</feature>
<evidence type="ECO:0000256" key="5">
    <source>
        <dbReference type="ARBA" id="ARBA00023136"/>
    </source>
</evidence>
<keyword evidence="5" id="KW-0472">Membrane</keyword>
<evidence type="ECO:0000256" key="9">
    <source>
        <dbReference type="SAM" id="MobiDB-lite"/>
    </source>
</evidence>
<dbReference type="VEuPathDB" id="TriTrypDB:Tbg972.7.7510"/>
<evidence type="ECO:0000256" key="2">
    <source>
        <dbReference type="ARBA" id="ARBA00004609"/>
    </source>
</evidence>
<comment type="function">
    <text evidence="1">VSG forms a coat on the surface of the parasite. The trypanosome evades the immune response of the host by expressing a series of antigenically distinct VSGs from an estimated 1000 VSG genes.</text>
</comment>
<dbReference type="VEuPathDB" id="TriTrypDB:Tb1125.Tb10.v4.0263"/>
<evidence type="ECO:0000313" key="12">
    <source>
        <dbReference type="EMBL" id="APD73139.1"/>
    </source>
</evidence>
<dbReference type="Gene3D" id="3.30.1680.40">
    <property type="match status" value="1"/>
</dbReference>
<organism evidence="12">
    <name type="scientific">Trypanosoma brucei</name>
    <dbReference type="NCBI Taxonomy" id="5691"/>
    <lineage>
        <taxon>Eukaryota</taxon>
        <taxon>Discoba</taxon>
        <taxon>Euglenozoa</taxon>
        <taxon>Kinetoplastea</taxon>
        <taxon>Metakinetoplastina</taxon>
        <taxon>Trypanosomatida</taxon>
        <taxon>Trypanosomatidae</taxon>
        <taxon>Trypanosoma</taxon>
    </lineage>
</organism>
<evidence type="ECO:0000256" key="8">
    <source>
        <dbReference type="SAM" id="Coils"/>
    </source>
</evidence>
<reference evidence="12" key="1">
    <citation type="submission" date="2016-08" db="EMBL/GenBank/DDBJ databases">
        <title>VSG repertoire of Trypanosoma brucei EATRO 1125.</title>
        <authorList>
            <person name="Cross G.A."/>
        </authorList>
    </citation>
    <scope>NUCLEOTIDE SEQUENCE</scope>
    <source>
        <strain evidence="12">EATRO 1125</strain>
    </source>
</reference>
<evidence type="ECO:0000256" key="6">
    <source>
        <dbReference type="ARBA" id="ARBA00023180"/>
    </source>
</evidence>
<name>A0A1J0R5Q8_9TRYP</name>
<feature type="coiled-coil region" evidence="8">
    <location>
        <begin position="248"/>
        <end position="275"/>
    </location>
</feature>
<proteinExistence type="predicted"/>
<sequence length="489" mass="53067">MASDKVCRSPLLWTFLYLLSRLAPAAASNKPCSKPCDCASRLTKILSYYDSKLQSAKQTAEDNKRNLLKLQIALHINDETFQKRATPILVASGEIVAACDAEITQAEKAMTSARLAAAMLAKGYFLQHAFSQNTGQLKLTAQDSGHFNQNSFTQKTIGGLKATGCGEDSEEEKQIKVTEATAANGPEAPNLQLHQNVELKCDKDKDSSASCSGATFSENGFIEAKIAYAATAVKEDLNGWTSNTHLTAAKITNELNLLANNVTTANEKLNNLKKAAQPAACRRKLTNYADFESSPIFRRTAIKTLLNDFNNEKESTTPPSKLDDALKAAYGQAGDKLEDNIWQKVSSSMAPASKAGGETKTRLDALNDWSALTDVLSRLSTKQLLALQVRDIPADKVDIAKEKDYSSKNGDECKGDCKMVDGVCKPAKKEEEENKEKEGKAASTCTGKDEKTCKSPDCKWEGKECKDSTFLTNEKFALMAAAFASFVGS</sequence>
<dbReference type="GO" id="GO:0098552">
    <property type="term" value="C:side of membrane"/>
    <property type="evidence" value="ECO:0007669"/>
    <property type="project" value="UniProtKB-KW"/>
</dbReference>
<dbReference type="VEuPathDB" id="TriTrypDB:Tb427_000403300"/>
<evidence type="ECO:0000256" key="10">
    <source>
        <dbReference type="SAM" id="SignalP"/>
    </source>
</evidence>
<accession>A0A1J0R5Q8</accession>
<keyword evidence="8" id="KW-0175">Coiled coil</keyword>
<protein>
    <submittedName>
        <fullName evidence="12">Variant surface glycoprotein 1125.321</fullName>
    </submittedName>
</protein>